<protein>
    <submittedName>
        <fullName evidence="5">RlpA-like protein double-psi beta-barrel domain-containing protein</fullName>
    </submittedName>
</protein>
<dbReference type="GO" id="GO:0004869">
    <property type="term" value="F:cysteine-type endopeptidase inhibitor activity"/>
    <property type="evidence" value="ECO:0007669"/>
    <property type="project" value="InterPro"/>
</dbReference>
<dbReference type="CDD" id="cd22273">
    <property type="entry name" value="DPBB_SPI-like"/>
    <property type="match status" value="1"/>
</dbReference>
<dbReference type="InterPro" id="IPR009009">
    <property type="entry name" value="RlpA-like_DPBB"/>
</dbReference>
<evidence type="ECO:0000313" key="5">
    <source>
        <dbReference type="WBParaSite" id="Minc3s02458g30153"/>
    </source>
</evidence>
<keyword evidence="4" id="KW-1185">Reference proteome</keyword>
<feature type="chain" id="PRO_5037617145" evidence="2">
    <location>
        <begin position="23"/>
        <end position="155"/>
    </location>
</feature>
<dbReference type="InterPro" id="IPR051477">
    <property type="entry name" value="Expansin_CellWall"/>
</dbReference>
<feature type="domain" description="RlpA-like protein double-psi beta-barrel" evidence="3">
    <location>
        <begin position="107"/>
        <end position="142"/>
    </location>
</feature>
<dbReference type="InterPro" id="IPR036908">
    <property type="entry name" value="RlpA-like_sf"/>
</dbReference>
<keyword evidence="1 2" id="KW-0732">Signal</keyword>
<dbReference type="Proteomes" id="UP000887563">
    <property type="component" value="Unplaced"/>
</dbReference>
<name>A0A914MUM1_MELIC</name>
<dbReference type="GO" id="GO:0004867">
    <property type="term" value="F:serine-type endopeptidase inhibitor activity"/>
    <property type="evidence" value="ECO:0007669"/>
    <property type="project" value="InterPro"/>
</dbReference>
<dbReference type="SUPFAM" id="SSF50685">
    <property type="entry name" value="Barwin-like endoglucanases"/>
    <property type="match status" value="1"/>
</dbReference>
<accession>A0A914MUM1</accession>
<dbReference type="PANTHER" id="PTHR31836:SF28">
    <property type="entry name" value="SRCR DOMAIN-CONTAINING PROTEIN-RELATED"/>
    <property type="match status" value="1"/>
</dbReference>
<evidence type="ECO:0000256" key="2">
    <source>
        <dbReference type="SAM" id="SignalP"/>
    </source>
</evidence>
<dbReference type="InterPro" id="IPR048197">
    <property type="entry name" value="Papain_inhib"/>
</dbReference>
<reference evidence="5" key="1">
    <citation type="submission" date="2022-11" db="UniProtKB">
        <authorList>
            <consortium name="WormBaseParasite"/>
        </authorList>
    </citation>
    <scope>IDENTIFICATION</scope>
</reference>
<dbReference type="WBParaSite" id="Minc3s02458g30153">
    <property type="protein sequence ID" value="Minc3s02458g30153"/>
    <property type="gene ID" value="Minc3s02458g30153"/>
</dbReference>
<sequence length="155" mass="16970">MSKISICLLLLAVLVSSSFIYGWKLNQSFKGTFTYYDNVGFGACGKQIDASKQMLVAISSSQWTTANPNADPICNNICVKVDYKGKRSLPVLFHFYFQHSSWQLVALSITVPVKDKCPGCNSTHIDLSKPAFAKLADLGKGHLGGATIKYIKCPK</sequence>
<dbReference type="Pfam" id="PF03330">
    <property type="entry name" value="DPBB_1"/>
    <property type="match status" value="1"/>
</dbReference>
<evidence type="ECO:0000256" key="1">
    <source>
        <dbReference type="ARBA" id="ARBA00022729"/>
    </source>
</evidence>
<organism evidence="4 5">
    <name type="scientific">Meloidogyne incognita</name>
    <name type="common">Southern root-knot nematode worm</name>
    <name type="synonym">Oxyuris incognita</name>
    <dbReference type="NCBI Taxonomy" id="6306"/>
    <lineage>
        <taxon>Eukaryota</taxon>
        <taxon>Metazoa</taxon>
        <taxon>Ecdysozoa</taxon>
        <taxon>Nematoda</taxon>
        <taxon>Chromadorea</taxon>
        <taxon>Rhabditida</taxon>
        <taxon>Tylenchina</taxon>
        <taxon>Tylenchomorpha</taxon>
        <taxon>Tylenchoidea</taxon>
        <taxon>Meloidogynidae</taxon>
        <taxon>Meloidogyninae</taxon>
        <taxon>Meloidogyne</taxon>
        <taxon>Meloidogyne incognita group</taxon>
    </lineage>
</organism>
<evidence type="ECO:0000313" key="4">
    <source>
        <dbReference type="Proteomes" id="UP000887563"/>
    </source>
</evidence>
<feature type="signal peptide" evidence="2">
    <location>
        <begin position="1"/>
        <end position="22"/>
    </location>
</feature>
<dbReference type="Gene3D" id="2.40.40.10">
    <property type="entry name" value="RlpA-like domain"/>
    <property type="match status" value="1"/>
</dbReference>
<dbReference type="PANTHER" id="PTHR31836">
    <property type="match status" value="1"/>
</dbReference>
<evidence type="ECO:0000259" key="3">
    <source>
        <dbReference type="Pfam" id="PF03330"/>
    </source>
</evidence>
<dbReference type="AlphaFoldDB" id="A0A914MUM1"/>
<proteinExistence type="predicted"/>